<dbReference type="InterPro" id="IPR051053">
    <property type="entry name" value="ECH/Chromodomain_protein"/>
</dbReference>
<sequence>MSLCRNILDRRMAIFGRATMLLKQTAADTRTCKQMQIPSCLLSTSSAKSSQTDKNVTANEVQIIVKDGVRQIILNRPDKKNALTPEMFKGIFVGVSAANNDDATVVVSLTGMGDYFTSGMDMMPRPKPVVNQSELNSKQENKEDRRGRRFSKFLLCFLDCKKPLIGLVNGPTVGVGVTMLGLFDAVYASDAATFHTSFTKFGLPPEMASTYTFPRIMGYSKASKLLMFNQKMTANEAYQSGLVSRVIPHQQFNQKTKALLQEYGQLPVKSLMYSKELVRGRQRELISEVSETEQSFFDPELAKKVIMQFMAKRNQDSTKPA</sequence>
<name>A0A226EII4_FOLCA</name>
<dbReference type="GO" id="GO:0004165">
    <property type="term" value="F:delta(3)-delta(2)-enoyl-CoA isomerase activity"/>
    <property type="evidence" value="ECO:0007669"/>
    <property type="project" value="UniProtKB-ARBA"/>
</dbReference>
<dbReference type="STRING" id="158441.A0A226EII4"/>
<proteinExistence type="predicted"/>
<comment type="caution">
    <text evidence="4">The sequence shown here is derived from an EMBL/GenBank/DDBJ whole genome shotgun (WGS) entry which is preliminary data.</text>
</comment>
<gene>
    <name evidence="4" type="ORF">Fcan01_07097</name>
</gene>
<dbReference type="SUPFAM" id="SSF52096">
    <property type="entry name" value="ClpP/crotonase"/>
    <property type="match status" value="1"/>
</dbReference>
<dbReference type="InterPro" id="IPR001753">
    <property type="entry name" value="Enoyl-CoA_hydra/iso"/>
</dbReference>
<evidence type="ECO:0000256" key="3">
    <source>
        <dbReference type="ARBA" id="ARBA00023235"/>
    </source>
</evidence>
<dbReference type="Pfam" id="PF00378">
    <property type="entry name" value="ECH_1"/>
    <property type="match status" value="1"/>
</dbReference>
<dbReference type="OMA" id="WFPGVAD"/>
<dbReference type="Gene3D" id="3.90.226.10">
    <property type="entry name" value="2-enoyl-CoA Hydratase, Chain A, domain 1"/>
    <property type="match status" value="1"/>
</dbReference>
<dbReference type="PANTHER" id="PTHR43684:SF1">
    <property type="entry name" value="ENOYL-COA DELTA ISOMERASE 2"/>
    <property type="match status" value="1"/>
</dbReference>
<protein>
    <submittedName>
        <fullName evidence="4">Enoyl-CoA delta isomerase 2, mitochondrial</fullName>
    </submittedName>
</protein>
<dbReference type="AlphaFoldDB" id="A0A226EII4"/>
<comment type="subcellular location">
    <subcellularLocation>
        <location evidence="1">Peroxisome</location>
    </subcellularLocation>
</comment>
<organism evidence="4 5">
    <name type="scientific">Folsomia candida</name>
    <name type="common">Springtail</name>
    <dbReference type="NCBI Taxonomy" id="158441"/>
    <lineage>
        <taxon>Eukaryota</taxon>
        <taxon>Metazoa</taxon>
        <taxon>Ecdysozoa</taxon>
        <taxon>Arthropoda</taxon>
        <taxon>Hexapoda</taxon>
        <taxon>Collembola</taxon>
        <taxon>Entomobryomorpha</taxon>
        <taxon>Isotomoidea</taxon>
        <taxon>Isotomidae</taxon>
        <taxon>Proisotominae</taxon>
        <taxon>Folsomia</taxon>
    </lineage>
</organism>
<dbReference type="Proteomes" id="UP000198287">
    <property type="component" value="Unassembled WGS sequence"/>
</dbReference>
<keyword evidence="3 4" id="KW-0413">Isomerase</keyword>
<keyword evidence="5" id="KW-1185">Reference proteome</keyword>
<dbReference type="OrthoDB" id="409763at2759"/>
<evidence type="ECO:0000313" key="4">
    <source>
        <dbReference type="EMBL" id="OXA57269.1"/>
    </source>
</evidence>
<dbReference type="GO" id="GO:0005777">
    <property type="term" value="C:peroxisome"/>
    <property type="evidence" value="ECO:0007669"/>
    <property type="project" value="UniProtKB-SubCell"/>
</dbReference>
<evidence type="ECO:0000256" key="1">
    <source>
        <dbReference type="ARBA" id="ARBA00004275"/>
    </source>
</evidence>
<evidence type="ECO:0000256" key="2">
    <source>
        <dbReference type="ARBA" id="ARBA00023140"/>
    </source>
</evidence>
<keyword evidence="2" id="KW-0576">Peroxisome</keyword>
<dbReference type="CDD" id="cd06558">
    <property type="entry name" value="crotonase-like"/>
    <property type="match status" value="1"/>
</dbReference>
<dbReference type="InterPro" id="IPR029045">
    <property type="entry name" value="ClpP/crotonase-like_dom_sf"/>
</dbReference>
<accession>A0A226EII4</accession>
<dbReference type="PANTHER" id="PTHR43684">
    <property type="match status" value="1"/>
</dbReference>
<evidence type="ECO:0000313" key="5">
    <source>
        <dbReference type="Proteomes" id="UP000198287"/>
    </source>
</evidence>
<dbReference type="EMBL" id="LNIX01000003">
    <property type="protein sequence ID" value="OXA57269.1"/>
    <property type="molecule type" value="Genomic_DNA"/>
</dbReference>
<reference evidence="4 5" key="1">
    <citation type="submission" date="2015-12" db="EMBL/GenBank/DDBJ databases">
        <title>The genome of Folsomia candida.</title>
        <authorList>
            <person name="Faddeeva A."/>
            <person name="Derks M.F."/>
            <person name="Anvar Y."/>
            <person name="Smit S."/>
            <person name="Van Straalen N."/>
            <person name="Roelofs D."/>
        </authorList>
    </citation>
    <scope>NUCLEOTIDE SEQUENCE [LARGE SCALE GENOMIC DNA]</scope>
    <source>
        <strain evidence="4 5">VU population</strain>
        <tissue evidence="4">Whole body</tissue>
    </source>
</reference>